<evidence type="ECO:0000256" key="10">
    <source>
        <dbReference type="PIRSR" id="PIRSR000109-3"/>
    </source>
</evidence>
<feature type="binding site" evidence="9">
    <location>
        <position position="450"/>
    </location>
    <ligand>
        <name>substrate</name>
        <note>ligand shared between dimeric partners</note>
    </ligand>
</feature>
<protein>
    <recommendedName>
        <fullName evidence="7 11">6-phosphogluconate dehydrogenase, decarboxylating</fullName>
        <ecNumber evidence="7 11">1.1.1.44</ecNumber>
    </recommendedName>
</protein>
<dbReference type="KEGG" id="spoa:EQM13_06670"/>
<evidence type="ECO:0000256" key="9">
    <source>
        <dbReference type="PIRSR" id="PIRSR000109-2"/>
    </source>
</evidence>
<dbReference type="Proteomes" id="UP000287969">
    <property type="component" value="Chromosome"/>
</dbReference>
<dbReference type="SUPFAM" id="SSF48179">
    <property type="entry name" value="6-phosphogluconate dehydrogenase C-terminal domain-like"/>
    <property type="match status" value="1"/>
</dbReference>
<feature type="binding site" description="in other chain" evidence="9">
    <location>
        <position position="286"/>
    </location>
    <ligand>
        <name>substrate</name>
        <note>ligand shared between dimeric partners</note>
    </ligand>
</feature>
<evidence type="ECO:0000256" key="6">
    <source>
        <dbReference type="ARBA" id="ARBA00023126"/>
    </source>
</evidence>
<comment type="pathway">
    <text evidence="7 11">Carbohydrate degradation; pentose phosphate pathway; D-ribulose 5-phosphate from D-glucose 6-phosphate (oxidative stage): step 3/3.</text>
</comment>
<feature type="domain" description="6-phosphogluconate dehydrogenase C-terminal" evidence="12">
    <location>
        <begin position="177"/>
        <end position="467"/>
    </location>
</feature>
<dbReference type="InterPro" id="IPR008927">
    <property type="entry name" value="6-PGluconate_DH-like_C_sf"/>
</dbReference>
<evidence type="ECO:0000256" key="7">
    <source>
        <dbReference type="PIRNR" id="PIRNR000109"/>
    </source>
</evidence>
<dbReference type="EMBL" id="CP035282">
    <property type="protein sequence ID" value="QAT61297.1"/>
    <property type="molecule type" value="Genomic_DNA"/>
</dbReference>
<dbReference type="InterPro" id="IPR036291">
    <property type="entry name" value="NAD(P)-bd_dom_sf"/>
</dbReference>
<dbReference type="InterPro" id="IPR013328">
    <property type="entry name" value="6PGD_dom2"/>
</dbReference>
<dbReference type="OrthoDB" id="9804542at2"/>
<evidence type="ECO:0000256" key="8">
    <source>
        <dbReference type="PIRSR" id="PIRSR000109-1"/>
    </source>
</evidence>
<evidence type="ECO:0000313" key="14">
    <source>
        <dbReference type="Proteomes" id="UP000287969"/>
    </source>
</evidence>
<dbReference type="EC" id="1.1.1.44" evidence="7 11"/>
<dbReference type="NCBIfam" id="NF006765">
    <property type="entry name" value="PRK09287.1"/>
    <property type="match status" value="1"/>
</dbReference>
<dbReference type="Gene3D" id="3.40.50.720">
    <property type="entry name" value="NAD(P)-binding Rossmann-like Domain"/>
    <property type="match status" value="1"/>
</dbReference>
<proteinExistence type="inferred from homology"/>
<reference evidence="14" key="1">
    <citation type="submission" date="2019-01" db="EMBL/GenBank/DDBJ databases">
        <title>Draft genomes of a novel of Sporanaerobacter strains.</title>
        <authorList>
            <person name="Ma S."/>
        </authorList>
    </citation>
    <scope>NUCLEOTIDE SEQUENCE [LARGE SCALE GENOMIC DNA]</scope>
    <source>
        <strain evidence="14">NJN-17</strain>
    </source>
</reference>
<feature type="binding site" evidence="10">
    <location>
        <begin position="8"/>
        <end position="13"/>
    </location>
    <ligand>
        <name>NADP(+)</name>
        <dbReference type="ChEBI" id="CHEBI:58349"/>
    </ligand>
</feature>
<dbReference type="PROSITE" id="PS00461">
    <property type="entry name" value="6PGD"/>
    <property type="match status" value="1"/>
</dbReference>
<keyword evidence="6 7" id="KW-0570">Pentose shunt</keyword>
<keyword evidence="3 7" id="KW-0521">NADP</keyword>
<feature type="binding site" description="in other chain" evidence="9">
    <location>
        <begin position="127"/>
        <end position="129"/>
    </location>
    <ligand>
        <name>substrate</name>
        <note>ligand shared between dimeric partners</note>
    </ligand>
</feature>
<dbReference type="PRINTS" id="PR00076">
    <property type="entry name" value="6PGDHDRGNASE"/>
</dbReference>
<feature type="binding site" description="in other chain" evidence="9">
    <location>
        <begin position="184"/>
        <end position="185"/>
    </location>
    <ligand>
        <name>substrate</name>
        <note>ligand shared between dimeric partners</note>
    </ligand>
</feature>
<organism evidence="13 14">
    <name type="scientific">Acidilutibacter cellobiosedens</name>
    <dbReference type="NCBI Taxonomy" id="2507161"/>
    <lineage>
        <taxon>Bacteria</taxon>
        <taxon>Bacillati</taxon>
        <taxon>Bacillota</taxon>
        <taxon>Tissierellia</taxon>
        <taxon>Tissierellales</taxon>
        <taxon>Acidilutibacteraceae</taxon>
        <taxon>Acidilutibacter</taxon>
    </lineage>
</organism>
<feature type="active site" description="Proton donor" evidence="8">
    <location>
        <position position="188"/>
    </location>
</feature>
<dbReference type="AlphaFoldDB" id="A0A410QBG2"/>
<gene>
    <name evidence="13" type="primary">gndA</name>
    <name evidence="13" type="ORF">EQM13_06670</name>
</gene>
<dbReference type="FunFam" id="1.10.1040.10:FF:000032">
    <property type="entry name" value="6-phosphogluconate dehydrogenase, decarboxylating"/>
    <property type="match status" value="1"/>
</dbReference>
<dbReference type="GO" id="GO:0050661">
    <property type="term" value="F:NADP binding"/>
    <property type="evidence" value="ECO:0007669"/>
    <property type="project" value="InterPro"/>
</dbReference>
<dbReference type="PIRSF" id="PIRSF000109">
    <property type="entry name" value="6PGD"/>
    <property type="match status" value="1"/>
</dbReference>
<comment type="similarity">
    <text evidence="1 7 11">Belongs to the 6-phosphogluconate dehydrogenase family.</text>
</comment>
<dbReference type="RefSeq" id="WP_071141068.1">
    <property type="nucleotide sequence ID" value="NZ_CP035282.1"/>
</dbReference>
<dbReference type="Pfam" id="PF03446">
    <property type="entry name" value="NAD_binding_2"/>
    <property type="match status" value="1"/>
</dbReference>
<evidence type="ECO:0000256" key="3">
    <source>
        <dbReference type="ARBA" id="ARBA00022857"/>
    </source>
</evidence>
<evidence type="ECO:0000256" key="5">
    <source>
        <dbReference type="ARBA" id="ARBA00023064"/>
    </source>
</evidence>
<dbReference type="FunFam" id="1.20.5.320:FF:000001">
    <property type="entry name" value="6-phosphogluconate dehydrogenase, decarboxylating"/>
    <property type="match status" value="1"/>
</dbReference>
<keyword evidence="14" id="KW-1185">Reference proteome</keyword>
<evidence type="ECO:0000256" key="11">
    <source>
        <dbReference type="RuleBase" id="RU000485"/>
    </source>
</evidence>
<feature type="binding site" evidence="9">
    <location>
        <position position="444"/>
    </location>
    <ligand>
        <name>substrate</name>
        <note>ligand shared between dimeric partners</note>
    </ligand>
</feature>
<dbReference type="InterPro" id="IPR006114">
    <property type="entry name" value="6PGDH_C"/>
</dbReference>
<evidence type="ECO:0000256" key="4">
    <source>
        <dbReference type="ARBA" id="ARBA00023002"/>
    </source>
</evidence>
<feature type="binding site" description="in other chain" evidence="9">
    <location>
        <position position="101"/>
    </location>
    <ligand>
        <name>substrate</name>
        <note>ligand shared between dimeric partners</note>
    </ligand>
</feature>
<dbReference type="Gene3D" id="1.20.5.320">
    <property type="entry name" value="6-Phosphogluconate Dehydrogenase, domain 3"/>
    <property type="match status" value="1"/>
</dbReference>
<accession>A0A410QBG2</accession>
<dbReference type="InterPro" id="IPR006183">
    <property type="entry name" value="Pgluconate_DH"/>
</dbReference>
<comment type="catalytic activity">
    <reaction evidence="7 11">
        <text>6-phospho-D-gluconate + NADP(+) = D-ribulose 5-phosphate + CO2 + NADPH</text>
        <dbReference type="Rhea" id="RHEA:10116"/>
        <dbReference type="ChEBI" id="CHEBI:16526"/>
        <dbReference type="ChEBI" id="CHEBI:57783"/>
        <dbReference type="ChEBI" id="CHEBI:58121"/>
        <dbReference type="ChEBI" id="CHEBI:58349"/>
        <dbReference type="ChEBI" id="CHEBI:58759"/>
        <dbReference type="EC" id="1.1.1.44"/>
    </reaction>
</comment>
<dbReference type="GO" id="GO:0019521">
    <property type="term" value="P:D-gluconate metabolic process"/>
    <property type="evidence" value="ECO:0007669"/>
    <property type="project" value="UniProtKB-KW"/>
</dbReference>
<sequence>MKDIGLIGLGVMGRNLSLNIGNKGFSVAVFNMTSQKTKDFIENEVGKQDITGYYDIKSFVESLKKPRKILLMVKAGKPVDSVIEKLIPYLDEGDLIMDGGNTYYRDTTRRINELNEKKILYLGIGISGGEEGALNGPSLMPGGSKKAYDLVKDILIKIAAETESGPCCTYIGNDSAGHFVKMIHNGIEYGIMQAMSETYDILGKVLKLSADEIGDIFEKWNEGELNSFLMEISYKIMRHKDEETGKPTVELILDKAGQKGTGKWTVQTSIDMGIPAVSLNAALEGRVLSYFKEERLNLSKKVAKDYPKDLYDKDKIIGDLENSLLFSNLILFSQGLWVMSEGSKVNNFDIDISEVLKIWKGGCIIRSKMLDFMRAVIDEDKENVNLLNNKRVLEFLMTRLDSIKYITNIARNFYIPTLVHNSALDYFFSMIEGNLPANFIQAQRDFFGAHTYNRIDKGGIIFHTKWE</sequence>
<dbReference type="SUPFAM" id="SSF51735">
    <property type="entry name" value="NAD(P)-binding Rossmann-fold domains"/>
    <property type="match status" value="1"/>
</dbReference>
<feature type="binding site" description="in other chain" evidence="9">
    <location>
        <position position="259"/>
    </location>
    <ligand>
        <name>substrate</name>
        <note>ligand shared between dimeric partners</note>
    </ligand>
</feature>
<dbReference type="GO" id="GO:0006098">
    <property type="term" value="P:pentose-phosphate shunt"/>
    <property type="evidence" value="ECO:0007669"/>
    <property type="project" value="UniProtKB-UniPathway"/>
</dbReference>
<comment type="function">
    <text evidence="7">Catalyzes the oxidative decarboxylation of 6-phosphogluconate to ribulose 5-phosphate and CO(2), with concomitant reduction of NADP to NADPH.</text>
</comment>
<feature type="active site" description="Proton acceptor" evidence="8">
    <location>
        <position position="181"/>
    </location>
</feature>
<dbReference type="Pfam" id="PF00393">
    <property type="entry name" value="6PGD"/>
    <property type="match status" value="1"/>
</dbReference>
<feature type="binding site" evidence="10">
    <location>
        <begin position="31"/>
        <end position="33"/>
    </location>
    <ligand>
        <name>NADP(+)</name>
        <dbReference type="ChEBI" id="CHEBI:58349"/>
    </ligand>
</feature>
<dbReference type="FunFam" id="3.40.50.720:FF:000007">
    <property type="entry name" value="6-phosphogluconate dehydrogenase, decarboxylating"/>
    <property type="match status" value="1"/>
</dbReference>
<comment type="subunit">
    <text evidence="2 7">Homodimer.</text>
</comment>
<dbReference type="InterPro" id="IPR006113">
    <property type="entry name" value="6PGDH_Gnd/GntZ"/>
</dbReference>
<keyword evidence="4 7" id="KW-0560">Oxidoreductase</keyword>
<dbReference type="InterPro" id="IPR006184">
    <property type="entry name" value="6PGdom_BS"/>
</dbReference>
<feature type="binding site" evidence="10">
    <location>
        <position position="101"/>
    </location>
    <ligand>
        <name>NADP(+)</name>
        <dbReference type="ChEBI" id="CHEBI:58349"/>
    </ligand>
</feature>
<evidence type="ECO:0000256" key="2">
    <source>
        <dbReference type="ARBA" id="ARBA00011738"/>
    </source>
</evidence>
<dbReference type="NCBIfam" id="TIGR00873">
    <property type="entry name" value="gnd"/>
    <property type="match status" value="1"/>
</dbReference>
<dbReference type="PANTHER" id="PTHR11811">
    <property type="entry name" value="6-PHOSPHOGLUCONATE DEHYDROGENASE"/>
    <property type="match status" value="1"/>
</dbReference>
<feature type="binding site" evidence="10">
    <location>
        <begin position="73"/>
        <end position="75"/>
    </location>
    <ligand>
        <name>NADP(+)</name>
        <dbReference type="ChEBI" id="CHEBI:58349"/>
    </ligand>
</feature>
<dbReference type="InterPro" id="IPR006115">
    <property type="entry name" value="6PGDH_NADP-bd"/>
</dbReference>
<keyword evidence="5 11" id="KW-0311">Gluconate utilization</keyword>
<dbReference type="GO" id="GO:0004616">
    <property type="term" value="F:phosphogluconate dehydrogenase (decarboxylating) activity"/>
    <property type="evidence" value="ECO:0007669"/>
    <property type="project" value="UniProtKB-EC"/>
</dbReference>
<dbReference type="UniPathway" id="UPA00115">
    <property type="reaction ID" value="UER00410"/>
</dbReference>
<evidence type="ECO:0000313" key="13">
    <source>
        <dbReference type="EMBL" id="QAT61297.1"/>
    </source>
</evidence>
<name>A0A410QBG2_9FIRM</name>
<dbReference type="SMART" id="SM01350">
    <property type="entry name" value="6PGD"/>
    <property type="match status" value="1"/>
</dbReference>
<evidence type="ECO:0000259" key="12">
    <source>
        <dbReference type="SMART" id="SM01350"/>
    </source>
</evidence>
<feature type="binding site" description="in other chain" evidence="9">
    <location>
        <position position="189"/>
    </location>
    <ligand>
        <name>substrate</name>
        <note>ligand shared between dimeric partners</note>
    </ligand>
</feature>
<dbReference type="Gene3D" id="1.10.1040.10">
    <property type="entry name" value="N-(1-d-carboxylethyl)-l-norvaline Dehydrogenase, domain 2"/>
    <property type="match status" value="1"/>
</dbReference>
<evidence type="ECO:0000256" key="1">
    <source>
        <dbReference type="ARBA" id="ARBA00008419"/>
    </source>
</evidence>